<feature type="compositionally biased region" description="Low complexity" evidence="1">
    <location>
        <begin position="166"/>
        <end position="178"/>
    </location>
</feature>
<protein>
    <submittedName>
        <fullName evidence="2">Uncharacterized protein</fullName>
    </submittedName>
</protein>
<name>A0A2W4WCQ9_9CYAN</name>
<dbReference type="AlphaFoldDB" id="A0A2W4WCQ9"/>
<feature type="region of interest" description="Disordered" evidence="1">
    <location>
        <begin position="125"/>
        <end position="144"/>
    </location>
</feature>
<gene>
    <name evidence="2" type="ORF">DCF17_07955</name>
</gene>
<evidence type="ECO:0000313" key="2">
    <source>
        <dbReference type="EMBL" id="PZO42804.1"/>
    </source>
</evidence>
<feature type="region of interest" description="Disordered" evidence="1">
    <location>
        <begin position="155"/>
        <end position="178"/>
    </location>
</feature>
<evidence type="ECO:0000256" key="1">
    <source>
        <dbReference type="SAM" id="MobiDB-lite"/>
    </source>
</evidence>
<reference evidence="3" key="1">
    <citation type="submission" date="2018-04" db="EMBL/GenBank/DDBJ databases">
        <authorList>
            <person name="Cornet L."/>
        </authorList>
    </citation>
    <scope>NUCLEOTIDE SEQUENCE [LARGE SCALE GENOMIC DNA]</scope>
</reference>
<sequence length="178" mass="19916">MAIDPKDPTPDIQQEIRLSRPFTLADAIGQEAGNFMKGASPIPRLVQARHGAQQALKAALTDRPGALQQVLEQRLNDDDARLSHYLDTPAEAVKDLLETVLRSPQTFYELVRQADVVWGQIYDSRPHFQQPDQPPHPDDEYTHESVRVTLEQCLYRLNNPPPPPAKTAASEPEANLNP</sequence>
<dbReference type="EMBL" id="QBMN01000042">
    <property type="protein sequence ID" value="PZO42804.1"/>
    <property type="molecule type" value="Genomic_DNA"/>
</dbReference>
<evidence type="ECO:0000313" key="3">
    <source>
        <dbReference type="Proteomes" id="UP000249081"/>
    </source>
</evidence>
<accession>A0A2W4WCQ9</accession>
<comment type="caution">
    <text evidence="2">The sequence shown here is derived from an EMBL/GenBank/DDBJ whole genome shotgun (WGS) entry which is preliminary data.</text>
</comment>
<proteinExistence type="predicted"/>
<organism evidence="2 3">
    <name type="scientific">Shackletoniella antarctica</name>
    <dbReference type="NCBI Taxonomy" id="268115"/>
    <lineage>
        <taxon>Bacteria</taxon>
        <taxon>Bacillati</taxon>
        <taxon>Cyanobacteriota</taxon>
        <taxon>Cyanophyceae</taxon>
        <taxon>Oculatellales</taxon>
        <taxon>Oculatellaceae</taxon>
        <taxon>Shackletoniella</taxon>
    </lineage>
</organism>
<reference evidence="2 3" key="2">
    <citation type="submission" date="2018-06" db="EMBL/GenBank/DDBJ databases">
        <title>Metagenomic assembly of (sub)arctic Cyanobacteria and their associated microbiome from non-axenic cultures.</title>
        <authorList>
            <person name="Baurain D."/>
        </authorList>
    </citation>
    <scope>NUCLEOTIDE SEQUENCE [LARGE SCALE GENOMIC DNA]</scope>
    <source>
        <strain evidence="2">ULC041bin1</strain>
    </source>
</reference>
<feature type="compositionally biased region" description="Basic and acidic residues" evidence="1">
    <location>
        <begin position="135"/>
        <end position="144"/>
    </location>
</feature>
<dbReference type="Proteomes" id="UP000249081">
    <property type="component" value="Unassembled WGS sequence"/>
</dbReference>